<feature type="domain" description="CHAT" evidence="1">
    <location>
        <begin position="563"/>
        <end position="852"/>
    </location>
</feature>
<dbReference type="InterPro" id="IPR011990">
    <property type="entry name" value="TPR-like_helical_dom_sf"/>
</dbReference>
<evidence type="ECO:0000313" key="4">
    <source>
        <dbReference type="Proteomes" id="UP000034152"/>
    </source>
</evidence>
<evidence type="ECO:0000313" key="2">
    <source>
        <dbReference type="EMBL" id="KKG06148.1"/>
    </source>
</evidence>
<accession>A0A0F8S9T7</accession>
<gene>
    <name evidence="2" type="ORF">DU47_12890</name>
    <name evidence="3" type="ORF">DU80_07105</name>
</gene>
<name>A0A0F8S9T7_METMZ</name>
<organism evidence="3 4">
    <name type="scientific">Methanosarcina mazei</name>
    <name type="common">Methanosarcina frisia</name>
    <dbReference type="NCBI Taxonomy" id="2209"/>
    <lineage>
        <taxon>Archaea</taxon>
        <taxon>Methanobacteriati</taxon>
        <taxon>Methanobacteriota</taxon>
        <taxon>Stenosarchaea group</taxon>
        <taxon>Methanomicrobia</taxon>
        <taxon>Methanosarcinales</taxon>
        <taxon>Methanosarcinaceae</taxon>
        <taxon>Methanosarcina</taxon>
    </lineage>
</organism>
<dbReference type="SUPFAM" id="SSF48452">
    <property type="entry name" value="TPR-like"/>
    <property type="match status" value="1"/>
</dbReference>
<proteinExistence type="predicted"/>
<dbReference type="InterPro" id="IPR024983">
    <property type="entry name" value="CHAT_dom"/>
</dbReference>
<dbReference type="Gene3D" id="1.25.40.10">
    <property type="entry name" value="Tetratricopeptide repeat domain"/>
    <property type="match status" value="1"/>
</dbReference>
<keyword evidence="5" id="KW-1185">Reference proteome</keyword>
<dbReference type="Proteomes" id="UP000034578">
    <property type="component" value="Unassembled WGS sequence"/>
</dbReference>
<dbReference type="Proteomes" id="UP000034152">
    <property type="component" value="Unassembled WGS sequence"/>
</dbReference>
<dbReference type="PATRIC" id="fig|2209.56.peg.1548"/>
<dbReference type="EMBL" id="JJQU01000093">
    <property type="protein sequence ID" value="KKH86890.1"/>
    <property type="molecule type" value="Genomic_DNA"/>
</dbReference>
<dbReference type="EMBL" id="JJOS01000012">
    <property type="protein sequence ID" value="KKG06148.1"/>
    <property type="molecule type" value="Genomic_DNA"/>
</dbReference>
<sequence>MITYPPPAGDLLTPVQRNALHSIEKFLIQNEFDSRRINPHLSDLTDKMVAACISEEDQRRMMEELDRYVRWRRLHGYWLTFLFQQAMRQVNSLYFMAACQLYAEAQINANEDLLLSSLENAYNASEQLLAMHENEGEEQLRRVAGNFHGRMRRVYGYYRQWYTSRPYCEINPLTEHLYSEKTFFDLWKAFPEQKKPRSLIVPDDYLEVISQCKKTENVYCCIVARRFLGILYQGQGEWEEAQEQFRLGLEEAQKVSLETEIGHFHRLYGFALSQTGQLQEAARQFEKAIVYESHPAFSYWQALSMRELGDLRMKMTPFVIDLSHTPVEIELAMRAYKAGRLMFEGNIGMGIVPVSRAIKQQFFRSYTDNALQAAVVLKNNLEILAEIEAAGPRYVTELVAEGAVINALPADGQKRFRQARAIFHEHLTTFNEKKALDQDFSQYVASVKGNREARRFYLETRTKLTGPLTLAQVSDKIAQKVLALRLPNVMFLLFHVGEEQTFGTLLDCGLGKMWTGTIGFGERYWRAQHESYQKALEEAKGLPDPSVGMIQLLDKLLASYEDVLNPLLEPFLPLLKDRHLKIFPRLFLNEVPLHALSIDGKRLIEYCNVSYAQTLGLFLRVHQYQDQPHKSTSSYRMLMICDDKSAPHYQGAIQHLNHVYTKNLRVVQNPSWQEFVASLRSCPTDIFFACHGKYNPDDPAASKLFFSKSDEVTFSKLFSELDLAGCQCVTLGACESGLGRTIVTAEYLGLPIAFFAAGVRYVIGSLWEVNQLTAAMLLSHHYELLQTGQYTIPSALNEAQRVIMQISKDQVIAWIRANLPNRVNRLEPLIRRMRDPPFSNPYYWAGFYVAGDV</sequence>
<evidence type="ECO:0000259" key="1">
    <source>
        <dbReference type="Pfam" id="PF12770"/>
    </source>
</evidence>
<reference evidence="4 5" key="1">
    <citation type="journal article" date="2015" name="ISME J.">
        <title>Genomic and phenotypic differentiation among Methanosarcina mazei populations from Columbia River sediment.</title>
        <authorList>
            <person name="Youngblut N.D."/>
            <person name="Wirth J.S."/>
            <person name="Henriksen J.R."/>
            <person name="Smith M."/>
            <person name="Simon H."/>
            <person name="Metcalf W.W."/>
            <person name="Whitaker R.J."/>
        </authorList>
    </citation>
    <scope>NUCLEOTIDE SEQUENCE [LARGE SCALE GENOMIC DNA]</scope>
    <source>
        <strain evidence="3 4">1.H.M.2.1</strain>
        <strain evidence="2 5">2.F.A.2.4</strain>
    </source>
</reference>
<evidence type="ECO:0000313" key="5">
    <source>
        <dbReference type="Proteomes" id="UP000034578"/>
    </source>
</evidence>
<evidence type="ECO:0000313" key="3">
    <source>
        <dbReference type="EMBL" id="KKH86890.1"/>
    </source>
</evidence>
<protein>
    <recommendedName>
        <fullName evidence="1">CHAT domain-containing protein</fullName>
    </recommendedName>
</protein>
<dbReference type="AlphaFoldDB" id="A0A0F8S9T7"/>
<dbReference type="Pfam" id="PF12770">
    <property type="entry name" value="CHAT"/>
    <property type="match status" value="1"/>
</dbReference>
<comment type="caution">
    <text evidence="3">The sequence shown here is derived from an EMBL/GenBank/DDBJ whole genome shotgun (WGS) entry which is preliminary data.</text>
</comment>